<dbReference type="InterPro" id="IPR006379">
    <property type="entry name" value="HAD-SF_hydro_IIB"/>
</dbReference>
<evidence type="ECO:0000313" key="2">
    <source>
        <dbReference type="Proteomes" id="UP000824118"/>
    </source>
</evidence>
<reference evidence="1" key="1">
    <citation type="submission" date="2020-10" db="EMBL/GenBank/DDBJ databases">
        <authorList>
            <person name="Gilroy R."/>
        </authorList>
    </citation>
    <scope>NUCLEOTIDE SEQUENCE</scope>
    <source>
        <strain evidence="1">ChiGjej1B1-1684</strain>
    </source>
</reference>
<name>A0A9D1LZF7_9FIRM</name>
<dbReference type="InterPro" id="IPR036412">
    <property type="entry name" value="HAD-like_sf"/>
</dbReference>
<accession>A0A9D1LZF7</accession>
<dbReference type="EMBL" id="DVNG01000118">
    <property type="protein sequence ID" value="HIU50924.1"/>
    <property type="molecule type" value="Genomic_DNA"/>
</dbReference>
<keyword evidence="1" id="KW-0378">Hydrolase</keyword>
<dbReference type="GO" id="GO:0016791">
    <property type="term" value="F:phosphatase activity"/>
    <property type="evidence" value="ECO:0007669"/>
    <property type="project" value="TreeGrafter"/>
</dbReference>
<dbReference type="SUPFAM" id="SSF56784">
    <property type="entry name" value="HAD-like"/>
    <property type="match status" value="1"/>
</dbReference>
<reference evidence="1" key="2">
    <citation type="journal article" date="2021" name="PeerJ">
        <title>Extensive microbial diversity within the chicken gut microbiome revealed by metagenomics and culture.</title>
        <authorList>
            <person name="Gilroy R."/>
            <person name="Ravi A."/>
            <person name="Getino M."/>
            <person name="Pursley I."/>
            <person name="Horton D.L."/>
            <person name="Alikhan N.F."/>
            <person name="Baker D."/>
            <person name="Gharbi K."/>
            <person name="Hall N."/>
            <person name="Watson M."/>
            <person name="Adriaenssens E.M."/>
            <person name="Foster-Nyarko E."/>
            <person name="Jarju S."/>
            <person name="Secka A."/>
            <person name="Antonio M."/>
            <person name="Oren A."/>
            <person name="Chaudhuri R.R."/>
            <person name="La Ragione R."/>
            <person name="Hildebrand F."/>
            <person name="Pallen M.J."/>
        </authorList>
    </citation>
    <scope>NUCLEOTIDE SEQUENCE</scope>
    <source>
        <strain evidence="1">ChiGjej1B1-1684</strain>
    </source>
</reference>
<dbReference type="NCBIfam" id="TIGR00099">
    <property type="entry name" value="Cof-subfamily"/>
    <property type="match status" value="1"/>
</dbReference>
<dbReference type="PANTHER" id="PTHR10000:SF25">
    <property type="entry name" value="PHOSPHATASE YKRA-RELATED"/>
    <property type="match status" value="1"/>
</dbReference>
<evidence type="ECO:0000313" key="1">
    <source>
        <dbReference type="EMBL" id="HIU50924.1"/>
    </source>
</evidence>
<dbReference type="GO" id="GO:0000287">
    <property type="term" value="F:magnesium ion binding"/>
    <property type="evidence" value="ECO:0007669"/>
    <property type="project" value="TreeGrafter"/>
</dbReference>
<protein>
    <submittedName>
        <fullName evidence="1">Cof-type HAD-IIB family hydrolase</fullName>
    </submittedName>
</protein>
<dbReference type="NCBIfam" id="TIGR01484">
    <property type="entry name" value="HAD-SF-IIB"/>
    <property type="match status" value="1"/>
</dbReference>
<proteinExistence type="predicted"/>
<dbReference type="SFLD" id="SFLDG01144">
    <property type="entry name" value="C2.B.4:_PGP_Like"/>
    <property type="match status" value="1"/>
</dbReference>
<comment type="caution">
    <text evidence="1">The sequence shown here is derived from an EMBL/GenBank/DDBJ whole genome shotgun (WGS) entry which is preliminary data.</text>
</comment>
<dbReference type="AlphaFoldDB" id="A0A9D1LZF7"/>
<dbReference type="PANTHER" id="PTHR10000">
    <property type="entry name" value="PHOSPHOSERINE PHOSPHATASE"/>
    <property type="match status" value="1"/>
</dbReference>
<gene>
    <name evidence="1" type="ORF">IAD22_07925</name>
</gene>
<organism evidence="1 2">
    <name type="scientific">Candidatus Limousia pullorum</name>
    <dbReference type="NCBI Taxonomy" id="2840860"/>
    <lineage>
        <taxon>Bacteria</taxon>
        <taxon>Bacillati</taxon>
        <taxon>Bacillota</taxon>
        <taxon>Clostridia</taxon>
        <taxon>Eubacteriales</taxon>
        <taxon>Oscillospiraceae</taxon>
        <taxon>Oscillospiraceae incertae sedis</taxon>
        <taxon>Candidatus Limousia</taxon>
    </lineage>
</organism>
<dbReference type="InterPro" id="IPR000150">
    <property type="entry name" value="Cof"/>
</dbReference>
<dbReference type="Pfam" id="PF08282">
    <property type="entry name" value="Hydrolase_3"/>
    <property type="match status" value="1"/>
</dbReference>
<sequence length="261" mass="29526">MIKAVFFDIDGTLVPFGEKRMPKSTVEGLDKLRSNGVKVFIATGRSPGNLKYLQSILDYDFDGFIAMNGQYCFTKDLVIREKCFDTESFPMLLKYLEENDVSCSFVELNYVYINRVSERVMNIRRSLGASVIYEPIDKLERALTHKIYQLSAYTDKEKEKELVKHFPGSKAVRWSPVFADIIPEDGGKDVGISKVIEHFGIKREETMAFGDGGNDMDMLKYCNIGVAMGNAGDEVKAIANHVTDNTDKDGIYKALKYFELI</sequence>
<dbReference type="Gene3D" id="3.30.1240.10">
    <property type="match status" value="1"/>
</dbReference>
<dbReference type="SFLD" id="SFLDS00003">
    <property type="entry name" value="Haloacid_Dehalogenase"/>
    <property type="match status" value="1"/>
</dbReference>
<dbReference type="GO" id="GO:0005829">
    <property type="term" value="C:cytosol"/>
    <property type="evidence" value="ECO:0007669"/>
    <property type="project" value="TreeGrafter"/>
</dbReference>
<dbReference type="InterPro" id="IPR023214">
    <property type="entry name" value="HAD_sf"/>
</dbReference>
<dbReference type="SFLD" id="SFLDG01140">
    <property type="entry name" value="C2.B:_Phosphomannomutase_and_P"/>
    <property type="match status" value="1"/>
</dbReference>
<dbReference type="Proteomes" id="UP000824118">
    <property type="component" value="Unassembled WGS sequence"/>
</dbReference>
<dbReference type="Gene3D" id="3.40.50.1000">
    <property type="entry name" value="HAD superfamily/HAD-like"/>
    <property type="match status" value="1"/>
</dbReference>